<accession>R0H0H7</accession>
<gene>
    <name evidence="8" type="ORF">CARUB_v10006551mg</name>
</gene>
<dbReference type="eggNOG" id="ENOG502SUEZ">
    <property type="taxonomic scope" value="Eukaryota"/>
</dbReference>
<dbReference type="Proteomes" id="UP000029121">
    <property type="component" value="Unassembled WGS sequence"/>
</dbReference>
<evidence type="ECO:0000256" key="2">
    <source>
        <dbReference type="ARBA" id="ARBA00009872"/>
    </source>
</evidence>
<evidence type="ECO:0008006" key="10">
    <source>
        <dbReference type="Google" id="ProtNLM"/>
    </source>
</evidence>
<evidence type="ECO:0000256" key="4">
    <source>
        <dbReference type="ARBA" id="ARBA00022656"/>
    </source>
</evidence>
<keyword evidence="9" id="KW-1185">Reference proteome</keyword>
<dbReference type="GO" id="GO:0090729">
    <property type="term" value="F:toxin activity"/>
    <property type="evidence" value="ECO:0007669"/>
    <property type="project" value="UniProtKB-KW"/>
</dbReference>
<name>R0H0H7_9BRAS</name>
<dbReference type="InterPro" id="IPR001010">
    <property type="entry name" value="Thionin"/>
</dbReference>
<sequence>MEGKSLILSVLLMSLVMAQIQVDAKSCCPSTTARNVYNVCRAGGGSRPTCTSVSGCKIVDKTCPPGYPHDILENSDDAINEYCKLGCVSSVCGALITLENSDGNEIVNGAFEKCALACSTVCTKGSKNGVELA</sequence>
<evidence type="ECO:0000256" key="1">
    <source>
        <dbReference type="ARBA" id="ARBA00004613"/>
    </source>
</evidence>
<feature type="signal peptide" evidence="7">
    <location>
        <begin position="1"/>
        <end position="18"/>
    </location>
</feature>
<keyword evidence="5" id="KW-0611">Plant defense</keyword>
<feature type="chain" id="PRO_5004342307" description="Acidic protein" evidence="7">
    <location>
        <begin position="19"/>
        <end position="133"/>
    </location>
</feature>
<dbReference type="GO" id="GO:0006952">
    <property type="term" value="P:defense response"/>
    <property type="evidence" value="ECO:0007669"/>
    <property type="project" value="UniProtKB-KW"/>
</dbReference>
<dbReference type="PRINTS" id="PR00287">
    <property type="entry name" value="THIONIN"/>
</dbReference>
<dbReference type="FunFam" id="3.30.1350.10:FF:000001">
    <property type="entry name" value="Hellethionin-D"/>
    <property type="match status" value="1"/>
</dbReference>
<evidence type="ECO:0000256" key="6">
    <source>
        <dbReference type="ARBA" id="ARBA00023157"/>
    </source>
</evidence>
<comment type="similarity">
    <text evidence="2">Belongs to the plant thionin (TC 1.C.44) family.</text>
</comment>
<dbReference type="SUPFAM" id="SSF57429">
    <property type="entry name" value="Crambin-like"/>
    <property type="match status" value="1"/>
</dbReference>
<evidence type="ECO:0000256" key="5">
    <source>
        <dbReference type="ARBA" id="ARBA00022821"/>
    </source>
</evidence>
<evidence type="ECO:0000313" key="8">
    <source>
        <dbReference type="EMBL" id="EOA18095.1"/>
    </source>
</evidence>
<dbReference type="EMBL" id="KB870811">
    <property type="protein sequence ID" value="EOA18095.1"/>
    <property type="molecule type" value="Genomic_DNA"/>
</dbReference>
<dbReference type="InterPro" id="IPR036391">
    <property type="entry name" value="Thionin-like_sf"/>
</dbReference>
<dbReference type="PANTHER" id="PTHR33920">
    <property type="entry name" value="THIONIN-2.1-RELATED"/>
    <property type="match status" value="1"/>
</dbReference>
<reference evidence="9" key="1">
    <citation type="journal article" date="2013" name="Nat. Genet.">
        <title>The Capsella rubella genome and the genomic consequences of rapid mating system evolution.</title>
        <authorList>
            <person name="Slotte T."/>
            <person name="Hazzouri K.M."/>
            <person name="Agren J.A."/>
            <person name="Koenig D."/>
            <person name="Maumus F."/>
            <person name="Guo Y.L."/>
            <person name="Steige K."/>
            <person name="Platts A.E."/>
            <person name="Escobar J.S."/>
            <person name="Newman L.K."/>
            <person name="Wang W."/>
            <person name="Mandakova T."/>
            <person name="Vello E."/>
            <person name="Smith L.M."/>
            <person name="Henz S.R."/>
            <person name="Steffen J."/>
            <person name="Takuno S."/>
            <person name="Brandvain Y."/>
            <person name="Coop G."/>
            <person name="Andolfatto P."/>
            <person name="Hu T.T."/>
            <person name="Blanchette M."/>
            <person name="Clark R.M."/>
            <person name="Quesneville H."/>
            <person name="Nordborg M."/>
            <person name="Gaut B.S."/>
            <person name="Lysak M.A."/>
            <person name="Jenkins J."/>
            <person name="Grimwood J."/>
            <person name="Chapman J."/>
            <person name="Prochnik S."/>
            <person name="Shu S."/>
            <person name="Rokhsar D."/>
            <person name="Schmutz J."/>
            <person name="Weigel D."/>
            <person name="Wright S.I."/>
        </authorList>
    </citation>
    <scope>NUCLEOTIDE SEQUENCE [LARGE SCALE GENOMIC DNA]</scope>
    <source>
        <strain evidence="9">cv. Monte Gargano</strain>
    </source>
</reference>
<keyword evidence="3" id="KW-0964">Secreted</keyword>
<dbReference type="PANTHER" id="PTHR33920:SF2">
    <property type="entry name" value="THIONIN-2.1-RELATED"/>
    <property type="match status" value="1"/>
</dbReference>
<dbReference type="KEGG" id="crb:17878175"/>
<comment type="subcellular location">
    <subcellularLocation>
        <location evidence="1">Secreted</location>
    </subcellularLocation>
</comment>
<dbReference type="GO" id="GO:0005576">
    <property type="term" value="C:extracellular region"/>
    <property type="evidence" value="ECO:0007669"/>
    <property type="project" value="UniProtKB-SubCell"/>
</dbReference>
<proteinExistence type="inferred from homology"/>
<evidence type="ECO:0000256" key="7">
    <source>
        <dbReference type="SAM" id="SignalP"/>
    </source>
</evidence>
<organism evidence="8 9">
    <name type="scientific">Capsella rubella</name>
    <dbReference type="NCBI Taxonomy" id="81985"/>
    <lineage>
        <taxon>Eukaryota</taxon>
        <taxon>Viridiplantae</taxon>
        <taxon>Streptophyta</taxon>
        <taxon>Embryophyta</taxon>
        <taxon>Tracheophyta</taxon>
        <taxon>Spermatophyta</taxon>
        <taxon>Magnoliopsida</taxon>
        <taxon>eudicotyledons</taxon>
        <taxon>Gunneridae</taxon>
        <taxon>Pentapetalae</taxon>
        <taxon>rosids</taxon>
        <taxon>malvids</taxon>
        <taxon>Brassicales</taxon>
        <taxon>Brassicaceae</taxon>
        <taxon>Camelineae</taxon>
        <taxon>Capsella</taxon>
    </lineage>
</organism>
<dbReference type="Pfam" id="PF00321">
    <property type="entry name" value="Thionin"/>
    <property type="match status" value="1"/>
</dbReference>
<dbReference type="Gene3D" id="3.30.1350.10">
    <property type="entry name" value="Thionin-like"/>
    <property type="match status" value="1"/>
</dbReference>
<protein>
    <recommendedName>
        <fullName evidence="10">Acidic protein</fullName>
    </recommendedName>
</protein>
<dbReference type="PROSITE" id="PS00271">
    <property type="entry name" value="THIONIN"/>
    <property type="match status" value="1"/>
</dbReference>
<keyword evidence="7" id="KW-0732">Signal</keyword>
<evidence type="ECO:0000256" key="3">
    <source>
        <dbReference type="ARBA" id="ARBA00022525"/>
    </source>
</evidence>
<keyword evidence="4" id="KW-0800">Toxin</keyword>
<keyword evidence="6" id="KW-1015">Disulfide bond</keyword>
<evidence type="ECO:0000313" key="9">
    <source>
        <dbReference type="Proteomes" id="UP000029121"/>
    </source>
</evidence>
<dbReference type="AlphaFoldDB" id="R0H0H7"/>
<dbReference type="OrthoDB" id="1094916at2759"/>